<reference evidence="5 6" key="1">
    <citation type="submission" date="2018-09" db="EMBL/GenBank/DDBJ databases">
        <title>Micromonospora sp. nov. MS1-9, isolated from a root of Musa sp.</title>
        <authorList>
            <person name="Kuncharoen N."/>
            <person name="Kudo T."/>
            <person name="Ohkuma M."/>
            <person name="Yuki M."/>
            <person name="Tanasupawat S."/>
        </authorList>
    </citation>
    <scope>NUCLEOTIDE SEQUENCE [LARGE SCALE GENOMIC DNA]</scope>
    <source>
        <strain evidence="4 6">MS1-9</strain>
        <strain evidence="3 5">NGC1-4</strain>
    </source>
</reference>
<evidence type="ECO:0000313" key="6">
    <source>
        <dbReference type="Proteomes" id="UP000275865"/>
    </source>
</evidence>
<dbReference type="PANTHER" id="PTHR35174:SF3">
    <property type="entry name" value="BLL7171 PROTEIN"/>
    <property type="match status" value="1"/>
</dbReference>
<dbReference type="InterPro" id="IPR011008">
    <property type="entry name" value="Dimeric_a/b-barrel"/>
</dbReference>
<evidence type="ECO:0000313" key="4">
    <source>
        <dbReference type="EMBL" id="RKN31785.1"/>
    </source>
</evidence>
<accession>A0A3A9Y2V8</accession>
<comment type="caution">
    <text evidence="4">The sequence shown here is derived from an EMBL/GenBank/DDBJ whole genome shotgun (WGS) entry which is preliminary data.</text>
</comment>
<organism evidence="4 6">
    <name type="scientific">Micromonospora musae</name>
    <dbReference type="NCBI Taxonomy" id="1894970"/>
    <lineage>
        <taxon>Bacteria</taxon>
        <taxon>Bacillati</taxon>
        <taxon>Actinomycetota</taxon>
        <taxon>Actinomycetes</taxon>
        <taxon>Micromonosporales</taxon>
        <taxon>Micromonosporaceae</taxon>
        <taxon>Micromonospora</taxon>
    </lineage>
</organism>
<name>A0A3A9Y2V8_9ACTN</name>
<proteinExistence type="inferred from homology"/>
<dbReference type="Proteomes" id="UP000275865">
    <property type="component" value="Unassembled WGS sequence"/>
</dbReference>
<dbReference type="PANTHER" id="PTHR35174">
    <property type="entry name" value="BLL7171 PROTEIN-RELATED"/>
    <property type="match status" value="1"/>
</dbReference>
<comment type="similarity">
    <text evidence="1">Belongs to the YciI family.</text>
</comment>
<dbReference type="EMBL" id="RAZS01000001">
    <property type="protein sequence ID" value="RKN23900.1"/>
    <property type="molecule type" value="Genomic_DNA"/>
</dbReference>
<evidence type="ECO:0000313" key="5">
    <source>
        <dbReference type="Proteomes" id="UP000271548"/>
    </source>
</evidence>
<dbReference type="OrthoDB" id="668782at2"/>
<dbReference type="SUPFAM" id="SSF54909">
    <property type="entry name" value="Dimeric alpha+beta barrel"/>
    <property type="match status" value="1"/>
</dbReference>
<keyword evidence="5" id="KW-1185">Reference proteome</keyword>
<evidence type="ECO:0000256" key="1">
    <source>
        <dbReference type="ARBA" id="ARBA00007689"/>
    </source>
</evidence>
<dbReference type="Proteomes" id="UP000271548">
    <property type="component" value="Unassembled WGS sequence"/>
</dbReference>
<feature type="domain" description="YCII-related" evidence="2">
    <location>
        <begin position="1"/>
        <end position="115"/>
    </location>
</feature>
<evidence type="ECO:0000259" key="2">
    <source>
        <dbReference type="Pfam" id="PF03795"/>
    </source>
</evidence>
<gene>
    <name evidence="4" type="ORF">D7044_15985</name>
    <name evidence="3" type="ORF">D7147_02435</name>
</gene>
<dbReference type="Gene3D" id="3.30.70.1060">
    <property type="entry name" value="Dimeric alpha+beta barrel"/>
    <property type="match status" value="1"/>
</dbReference>
<dbReference type="AlphaFoldDB" id="A0A3A9Y2V8"/>
<dbReference type="EMBL" id="RAZT01000007">
    <property type="protein sequence ID" value="RKN31785.1"/>
    <property type="molecule type" value="Genomic_DNA"/>
</dbReference>
<sequence length="121" mass="13445">MKYMLLIWNRPGFVEELSEQDRVALFGEVDEIMKELSESGELIGGQALADPSQSRTVRLAGGHPEVVDGPFLESKEQFAGYLAVDCDTPERAAEIAQRWPDVRYGGVMEIRAIMDEAGPEM</sequence>
<evidence type="ECO:0000313" key="3">
    <source>
        <dbReference type="EMBL" id="RKN23900.1"/>
    </source>
</evidence>
<dbReference type="Pfam" id="PF03795">
    <property type="entry name" value="YCII"/>
    <property type="match status" value="1"/>
</dbReference>
<protein>
    <submittedName>
        <fullName evidence="4">YciI family protein</fullName>
    </submittedName>
</protein>
<dbReference type="InterPro" id="IPR005545">
    <property type="entry name" value="YCII"/>
</dbReference>